<evidence type="ECO:0000256" key="1">
    <source>
        <dbReference type="SAM" id="Phobius"/>
    </source>
</evidence>
<accession>A0A5N5NCE7</accession>
<keyword evidence="5" id="KW-1185">Reference proteome</keyword>
<evidence type="ECO:0000313" key="5">
    <source>
        <dbReference type="Proteomes" id="UP000327468"/>
    </source>
</evidence>
<dbReference type="PROSITE" id="PS50835">
    <property type="entry name" value="IG_LIKE"/>
    <property type="match status" value="1"/>
</dbReference>
<keyword evidence="2" id="KW-0732">Signal</keyword>
<comment type="caution">
    <text evidence="4">The sequence shown here is derived from an EMBL/GenBank/DDBJ whole genome shotgun (WGS) entry which is preliminary data.</text>
</comment>
<evidence type="ECO:0000256" key="2">
    <source>
        <dbReference type="SAM" id="SignalP"/>
    </source>
</evidence>
<dbReference type="SUPFAM" id="SSF48726">
    <property type="entry name" value="Immunoglobulin"/>
    <property type="match status" value="1"/>
</dbReference>
<reference evidence="4 5" key="1">
    <citation type="submission" date="2019-06" db="EMBL/GenBank/DDBJ databases">
        <title>A chromosome-scale genome assembly of the striped catfish, Pangasianodon hypophthalmus.</title>
        <authorList>
            <person name="Wen M."/>
            <person name="Zahm M."/>
            <person name="Roques C."/>
            <person name="Cabau C."/>
            <person name="Klopp C."/>
            <person name="Donnadieu C."/>
            <person name="Jouanno E."/>
            <person name="Avarre J.-C."/>
            <person name="Campet M."/>
            <person name="Ha T.T.T."/>
            <person name="Dugue R."/>
            <person name="Lampietro C."/>
            <person name="Louis A."/>
            <person name="Herpin A."/>
            <person name="Echchiki A."/>
            <person name="Berthelot C."/>
            <person name="Parey E."/>
            <person name="Roest-Crollius H."/>
            <person name="Braasch I."/>
            <person name="Postlethwait J."/>
            <person name="Bobe J."/>
            <person name="Montfort J."/>
            <person name="Bouchez O."/>
            <person name="Begum T."/>
            <person name="Schartl M."/>
            <person name="Guiguen Y."/>
        </authorList>
    </citation>
    <scope>NUCLEOTIDE SEQUENCE [LARGE SCALE GENOMIC DNA]</scope>
    <source>
        <strain evidence="4 5">Indonesia</strain>
        <tissue evidence="4">Blood</tissue>
    </source>
</reference>
<feature type="signal peptide" evidence="2">
    <location>
        <begin position="1"/>
        <end position="20"/>
    </location>
</feature>
<dbReference type="Proteomes" id="UP000327468">
    <property type="component" value="Chromosome 9"/>
</dbReference>
<keyword evidence="1" id="KW-0472">Membrane</keyword>
<keyword evidence="1" id="KW-0812">Transmembrane</keyword>
<feature type="chain" id="PRO_5024318704" description="Ig-like domain-containing protein" evidence="2">
    <location>
        <begin position="21"/>
        <end position="209"/>
    </location>
</feature>
<evidence type="ECO:0000313" key="4">
    <source>
        <dbReference type="EMBL" id="KAB5565285.1"/>
    </source>
</evidence>
<protein>
    <recommendedName>
        <fullName evidence="3">Ig-like domain-containing protein</fullName>
    </recommendedName>
</protein>
<dbReference type="InterPro" id="IPR036179">
    <property type="entry name" value="Ig-like_dom_sf"/>
</dbReference>
<dbReference type="AlphaFoldDB" id="A0A5N5NCE7"/>
<organism evidence="4 5">
    <name type="scientific">Pangasianodon hypophthalmus</name>
    <name type="common">Striped catfish</name>
    <name type="synonym">Helicophagus hypophthalmus</name>
    <dbReference type="NCBI Taxonomy" id="310915"/>
    <lineage>
        <taxon>Eukaryota</taxon>
        <taxon>Metazoa</taxon>
        <taxon>Chordata</taxon>
        <taxon>Craniata</taxon>
        <taxon>Vertebrata</taxon>
        <taxon>Euteleostomi</taxon>
        <taxon>Actinopterygii</taxon>
        <taxon>Neopterygii</taxon>
        <taxon>Teleostei</taxon>
        <taxon>Ostariophysi</taxon>
        <taxon>Siluriformes</taxon>
        <taxon>Pangasiidae</taxon>
        <taxon>Pangasianodon</taxon>
    </lineage>
</organism>
<gene>
    <name evidence="4" type="ORF">PHYPO_G00239380</name>
</gene>
<dbReference type="InterPro" id="IPR007110">
    <property type="entry name" value="Ig-like_dom"/>
</dbReference>
<keyword evidence="1" id="KW-1133">Transmembrane helix</keyword>
<dbReference type="EMBL" id="VFJC01000010">
    <property type="protein sequence ID" value="KAB5565285.1"/>
    <property type="molecule type" value="Genomic_DNA"/>
</dbReference>
<name>A0A5N5NCE7_PANHP</name>
<dbReference type="InterPro" id="IPR013783">
    <property type="entry name" value="Ig-like_fold"/>
</dbReference>
<sequence length="209" mass="23044">MEHLGFICLLLCVSIHTANSVKKSCREKNICVLKCGKETNGNVTWSRDVDGKREKILTIYKETVIKHITDSDKRYRSGAGLILSIFGFSPSDAGRYYCNENTVELSVMSKTEIISQERTRTGELLLAAAVAGGCVLALASVLVMWKCFSKRKGSTAKTEEDSAEKGSLDTIHIYESIYETPSAPQPGNQQIPKDGIYYLASHSGIQITR</sequence>
<feature type="transmembrane region" description="Helical" evidence="1">
    <location>
        <begin position="124"/>
        <end position="145"/>
    </location>
</feature>
<feature type="domain" description="Ig-like" evidence="3">
    <location>
        <begin position="24"/>
        <end position="115"/>
    </location>
</feature>
<dbReference type="Gene3D" id="2.60.40.10">
    <property type="entry name" value="Immunoglobulins"/>
    <property type="match status" value="1"/>
</dbReference>
<evidence type="ECO:0000259" key="3">
    <source>
        <dbReference type="PROSITE" id="PS50835"/>
    </source>
</evidence>
<proteinExistence type="predicted"/>